<keyword evidence="2" id="KW-1185">Reference proteome</keyword>
<accession>A0A1C5G8U6</accession>
<organism evidence="1 2">
    <name type="scientific">Micromonospora echinofusca</name>
    <dbReference type="NCBI Taxonomy" id="47858"/>
    <lineage>
        <taxon>Bacteria</taxon>
        <taxon>Bacillati</taxon>
        <taxon>Actinomycetota</taxon>
        <taxon>Actinomycetes</taxon>
        <taxon>Micromonosporales</taxon>
        <taxon>Micromonosporaceae</taxon>
        <taxon>Micromonospora</taxon>
    </lineage>
</organism>
<dbReference type="AlphaFoldDB" id="A0A1C5G8U6"/>
<reference evidence="1 2" key="1">
    <citation type="submission" date="2016-06" db="EMBL/GenBank/DDBJ databases">
        <authorList>
            <person name="Kjaerup R.B."/>
            <person name="Dalgaard T.S."/>
            <person name="Juul-Madsen H.R."/>
        </authorList>
    </citation>
    <scope>NUCLEOTIDE SEQUENCE [LARGE SCALE GENOMIC DNA]</scope>
    <source>
        <strain evidence="1 2">DSM 43913</strain>
    </source>
</reference>
<dbReference type="EMBL" id="LT607733">
    <property type="protein sequence ID" value="SCG15972.1"/>
    <property type="molecule type" value="Genomic_DNA"/>
</dbReference>
<evidence type="ECO:0000313" key="2">
    <source>
        <dbReference type="Proteomes" id="UP000198251"/>
    </source>
</evidence>
<protein>
    <submittedName>
        <fullName evidence="1">Uncharacterized protein</fullName>
    </submittedName>
</protein>
<sequence length="335" mass="35960">MARRPRSLVLLLAVVLVGVAGGVGARLLREGQHPERLPVRVVVTSSAAEISVAGEREGGCVEAAVLGECLPVVRVMHEPDEPLRALTLSGVVSPGISLLYWGCREGAGVPVCTPAPQPADAVVCVTTSSEHDLQASAACMELSGATRTPAPAARTEVVQFVPVTRDGRPAPGYQVTEVGRQQPDECFPAYSATAPDIVSCLPFVLGAHACWIEPDRTKVLCGRPGNNQLIRYDMRQPVASADPPAEERRGPLLIELRDGTKCTRRWGGPTPSWPGPLTAWYYCSGRGIIVQVADEPLISRRDPYWTVRLVDPREVGGDPVLQPYEVAFVHYAGRP</sequence>
<gene>
    <name evidence="1" type="ORF">GA0070610_2224</name>
</gene>
<evidence type="ECO:0000313" key="1">
    <source>
        <dbReference type="EMBL" id="SCG15972.1"/>
    </source>
</evidence>
<dbReference type="Proteomes" id="UP000198251">
    <property type="component" value="Chromosome I"/>
</dbReference>
<proteinExistence type="predicted"/>
<name>A0A1C5G8U6_MICEH</name>